<gene>
    <name evidence="4" type="ORF">QOZ94_002533</name>
</gene>
<evidence type="ECO:0000259" key="3">
    <source>
        <dbReference type="PROSITE" id="PS50110"/>
    </source>
</evidence>
<protein>
    <submittedName>
        <fullName evidence="4">CheY-like chemotaxis protein</fullName>
    </submittedName>
</protein>
<reference evidence="4 5" key="1">
    <citation type="submission" date="2023-07" db="EMBL/GenBank/DDBJ databases">
        <title>Genomic Encyclopedia of Type Strains, Phase IV (KMG-IV): sequencing the most valuable type-strain genomes for metagenomic binning, comparative biology and taxonomic classification.</title>
        <authorList>
            <person name="Goeker M."/>
        </authorList>
    </citation>
    <scope>NUCLEOTIDE SEQUENCE [LARGE SCALE GENOMIC DNA]</scope>
    <source>
        <strain evidence="4 5">DSM 3770</strain>
    </source>
</reference>
<evidence type="ECO:0000313" key="5">
    <source>
        <dbReference type="Proteomes" id="UP001241747"/>
    </source>
</evidence>
<dbReference type="PROSITE" id="PS50110">
    <property type="entry name" value="RESPONSE_REGULATORY"/>
    <property type="match status" value="1"/>
</dbReference>
<dbReference type="Pfam" id="PF00072">
    <property type="entry name" value="Response_reg"/>
    <property type="match status" value="1"/>
</dbReference>
<dbReference type="RefSeq" id="WP_237345472.1">
    <property type="nucleotide sequence ID" value="NZ_JABWGX010000010.1"/>
</dbReference>
<dbReference type="EMBL" id="JAUSVY010000005">
    <property type="protein sequence ID" value="MDQ0505733.1"/>
    <property type="molecule type" value="Genomic_DNA"/>
</dbReference>
<feature type="modified residue" description="4-aspartylphosphate" evidence="2">
    <location>
        <position position="118"/>
    </location>
</feature>
<keyword evidence="1 2" id="KW-0597">Phosphoprotein</keyword>
<dbReference type="PANTHER" id="PTHR44591:SF25">
    <property type="entry name" value="CHEMOTAXIS TWO-COMPONENT RESPONSE REGULATOR"/>
    <property type="match status" value="1"/>
</dbReference>
<dbReference type="InterPro" id="IPR011006">
    <property type="entry name" value="CheY-like_superfamily"/>
</dbReference>
<dbReference type="InterPro" id="IPR001789">
    <property type="entry name" value="Sig_transdc_resp-reg_receiver"/>
</dbReference>
<feature type="domain" description="Response regulatory" evidence="3">
    <location>
        <begin position="70"/>
        <end position="182"/>
    </location>
</feature>
<dbReference type="InterPro" id="IPR050595">
    <property type="entry name" value="Bact_response_regulator"/>
</dbReference>
<dbReference type="Gene3D" id="3.40.50.2300">
    <property type="match status" value="1"/>
</dbReference>
<evidence type="ECO:0000256" key="2">
    <source>
        <dbReference type="PROSITE-ProRule" id="PRU00169"/>
    </source>
</evidence>
<evidence type="ECO:0000256" key="1">
    <source>
        <dbReference type="ARBA" id="ARBA00022553"/>
    </source>
</evidence>
<evidence type="ECO:0000313" key="4">
    <source>
        <dbReference type="EMBL" id="MDQ0505733.1"/>
    </source>
</evidence>
<accession>A0ABU0LF48</accession>
<proteinExistence type="predicted"/>
<organism evidence="4 5">
    <name type="scientific">Xanthobacter agilis</name>
    <dbReference type="NCBI Taxonomy" id="47492"/>
    <lineage>
        <taxon>Bacteria</taxon>
        <taxon>Pseudomonadati</taxon>
        <taxon>Pseudomonadota</taxon>
        <taxon>Alphaproteobacteria</taxon>
        <taxon>Hyphomicrobiales</taxon>
        <taxon>Xanthobacteraceae</taxon>
        <taxon>Xanthobacter</taxon>
    </lineage>
</organism>
<dbReference type="SUPFAM" id="SSF52172">
    <property type="entry name" value="CheY-like"/>
    <property type="match status" value="1"/>
</dbReference>
<dbReference type="SMART" id="SM00448">
    <property type="entry name" value="REC"/>
    <property type="match status" value="1"/>
</dbReference>
<name>A0ABU0LF48_XANAG</name>
<keyword evidence="5" id="KW-1185">Reference proteome</keyword>
<comment type="caution">
    <text evidence="4">The sequence shown here is derived from an EMBL/GenBank/DDBJ whole genome shotgun (WGS) entry which is preliminary data.</text>
</comment>
<sequence length="188" mass="20057">MNVGFKVEAALGREAKVYAEAGRNAFAPPIHAAVADLAPLAGASGGAPSFAVAAPQLGSDPTRVTSMPWVVHIVDDDAAVCNSLKFAFELDGFDVRTYGGFQELMAADLPCRGCMIVDYNLPEINGLELLRELDRRNVHLPSFLITTNPSSTVRQRASAQGVSIIEKPLLSNQLSEAVRDSFTQALPC</sequence>
<dbReference type="PANTHER" id="PTHR44591">
    <property type="entry name" value="STRESS RESPONSE REGULATOR PROTEIN 1"/>
    <property type="match status" value="1"/>
</dbReference>
<dbReference type="Proteomes" id="UP001241747">
    <property type="component" value="Unassembled WGS sequence"/>
</dbReference>